<accession>A0A1M6SF72</accession>
<organism evidence="3 4">
    <name type="scientific">Paramaledivibacter caminithermalis (strain DSM 15212 / CIP 107654 / DViRD3)</name>
    <name type="common">Clostridium caminithermale</name>
    <dbReference type="NCBI Taxonomy" id="1121301"/>
    <lineage>
        <taxon>Bacteria</taxon>
        <taxon>Bacillati</taxon>
        <taxon>Bacillota</taxon>
        <taxon>Clostridia</taxon>
        <taxon>Peptostreptococcales</taxon>
        <taxon>Caminicellaceae</taxon>
        <taxon>Paramaledivibacter</taxon>
    </lineage>
</organism>
<feature type="chain" id="PRO_5012658056" evidence="2">
    <location>
        <begin position="24"/>
        <end position="157"/>
    </location>
</feature>
<proteinExistence type="predicted"/>
<evidence type="ECO:0000256" key="1">
    <source>
        <dbReference type="SAM" id="Coils"/>
    </source>
</evidence>
<evidence type="ECO:0000313" key="4">
    <source>
        <dbReference type="Proteomes" id="UP000184465"/>
    </source>
</evidence>
<feature type="coiled-coil region" evidence="1">
    <location>
        <begin position="31"/>
        <end position="65"/>
    </location>
</feature>
<reference evidence="3 4" key="1">
    <citation type="submission" date="2016-11" db="EMBL/GenBank/DDBJ databases">
        <authorList>
            <person name="Jaros S."/>
            <person name="Januszkiewicz K."/>
            <person name="Wedrychowicz H."/>
        </authorList>
    </citation>
    <scope>NUCLEOTIDE SEQUENCE [LARGE SCALE GENOMIC DNA]</scope>
    <source>
        <strain evidence="3 4">DSM 15212</strain>
    </source>
</reference>
<sequence length="157" mass="18041">MKKAIVFILLINFLMLSSCNSNVDSNDKDKIRRLAGENIKLRQELALLKSECNTLKADKEGLEQSLELNILSKQEQYNEISKHHMELVNKVNETANLQKLIKLYIPFLIGEHKEKYGGIIYSRIQSEGIDKFISLLTKENIEKIDNITNSLISLNYS</sequence>
<dbReference type="PROSITE" id="PS51257">
    <property type="entry name" value="PROKAR_LIPOPROTEIN"/>
    <property type="match status" value="1"/>
</dbReference>
<protein>
    <submittedName>
        <fullName evidence="3">Uncharacterized protein</fullName>
    </submittedName>
</protein>
<keyword evidence="4" id="KW-1185">Reference proteome</keyword>
<dbReference type="RefSeq" id="WP_073152565.1">
    <property type="nucleotide sequence ID" value="NZ_FRAG01000060.1"/>
</dbReference>
<gene>
    <name evidence="3" type="ORF">SAMN02745912_03297</name>
</gene>
<feature type="signal peptide" evidence="2">
    <location>
        <begin position="1"/>
        <end position="23"/>
    </location>
</feature>
<evidence type="ECO:0000256" key="2">
    <source>
        <dbReference type="SAM" id="SignalP"/>
    </source>
</evidence>
<keyword evidence="2" id="KW-0732">Signal</keyword>
<dbReference type="AlphaFoldDB" id="A0A1M6SF72"/>
<evidence type="ECO:0000313" key="3">
    <source>
        <dbReference type="EMBL" id="SHK43371.1"/>
    </source>
</evidence>
<dbReference type="EMBL" id="FRAG01000060">
    <property type="protein sequence ID" value="SHK43371.1"/>
    <property type="molecule type" value="Genomic_DNA"/>
</dbReference>
<name>A0A1M6SF72_PARC5</name>
<keyword evidence="1" id="KW-0175">Coiled coil</keyword>
<dbReference type="Proteomes" id="UP000184465">
    <property type="component" value="Unassembled WGS sequence"/>
</dbReference>